<gene>
    <name evidence="1" type="ORF">FHP25_33050</name>
</gene>
<dbReference type="EMBL" id="VDUZ01000054">
    <property type="protein sequence ID" value="TXL70714.1"/>
    <property type="molecule type" value="Genomic_DNA"/>
</dbReference>
<reference evidence="1 2" key="1">
    <citation type="submission" date="2019-06" db="EMBL/GenBank/DDBJ databases">
        <title>New taxonomy in bacterial strain CC-CFT640, isolated from vineyard.</title>
        <authorList>
            <person name="Lin S.-Y."/>
            <person name="Tsai C.-F."/>
            <person name="Young C.-C."/>
        </authorList>
    </citation>
    <scope>NUCLEOTIDE SEQUENCE [LARGE SCALE GENOMIC DNA]</scope>
    <source>
        <strain evidence="1 2">CC-CFT640</strain>
    </source>
</reference>
<name>A0A5C8PAX6_9HYPH</name>
<evidence type="ECO:0000313" key="2">
    <source>
        <dbReference type="Proteomes" id="UP000321638"/>
    </source>
</evidence>
<dbReference type="RefSeq" id="WP_147851279.1">
    <property type="nucleotide sequence ID" value="NZ_VDUZ01000054.1"/>
</dbReference>
<proteinExistence type="predicted"/>
<organism evidence="1 2">
    <name type="scientific">Vineibacter terrae</name>
    <dbReference type="NCBI Taxonomy" id="2586908"/>
    <lineage>
        <taxon>Bacteria</taxon>
        <taxon>Pseudomonadati</taxon>
        <taxon>Pseudomonadota</taxon>
        <taxon>Alphaproteobacteria</taxon>
        <taxon>Hyphomicrobiales</taxon>
        <taxon>Vineibacter</taxon>
    </lineage>
</organism>
<keyword evidence="2" id="KW-1185">Reference proteome</keyword>
<dbReference type="AlphaFoldDB" id="A0A5C8PAX6"/>
<accession>A0A5C8PAX6</accession>
<protein>
    <submittedName>
        <fullName evidence="1">Uncharacterized protein</fullName>
    </submittedName>
</protein>
<sequence>MSELRDFVADLLESRGAVVEAVEPDGLEVLAPAPVQQAMGWPELARLGFGTERPSGAIPIGLEGDWLDRFGALLAQDGRWSEREVSPAVTVPAPGDPEAVLERALDLPNAVWRFRGMTAAWTRCLMLAFRYTAISDEKREGLVWLGFNLGTGAVVNDIVARLQPVLAQMAEWRTPDQATRLAAGPGWNAATLGARVRPLLDQQVRDAIAPFLGAMRRRLERDRNRVHAYHDDLRSASLKRLATLAHAAGERADADRRRETLRVEAIEREYRAKLDDLRHNYALRITVDWVQSLDLYMPVQRFDILIRRRKGERMIQLDWHPLVKAAELPLCEAGVGRARTRLVCDDKLHLTEPDGQGPCPSCGKPCCRACYPAACPRCGQAFQEPVS</sequence>
<dbReference type="Proteomes" id="UP000321638">
    <property type="component" value="Unassembled WGS sequence"/>
</dbReference>
<comment type="caution">
    <text evidence="1">The sequence shown here is derived from an EMBL/GenBank/DDBJ whole genome shotgun (WGS) entry which is preliminary data.</text>
</comment>
<evidence type="ECO:0000313" key="1">
    <source>
        <dbReference type="EMBL" id="TXL70714.1"/>
    </source>
</evidence>
<dbReference type="OrthoDB" id="7375224at2"/>